<reference evidence="1 2" key="1">
    <citation type="journal article" date="2018" name="BMC Genomics">
        <title>The genome of Naegleria lovaniensis, the basis for a comparative approach to unravel pathogenicity factors of the human pathogenic amoeba N. fowleri.</title>
        <authorList>
            <person name="Liechti N."/>
            <person name="Schurch N."/>
            <person name="Bruggmann R."/>
            <person name="Wittwer M."/>
        </authorList>
    </citation>
    <scope>NUCLEOTIDE SEQUENCE [LARGE SCALE GENOMIC DNA]</scope>
    <source>
        <strain evidence="1 2">ATCC 30569</strain>
    </source>
</reference>
<keyword evidence="2" id="KW-1185">Reference proteome</keyword>
<comment type="caution">
    <text evidence="1">The sequence shown here is derived from an EMBL/GenBank/DDBJ whole genome shotgun (WGS) entry which is preliminary data.</text>
</comment>
<sequence>MSHHKHPPPLPTTTSSKQGSFFKFFSQPSENDDDGLSSFFSSEVTSSATSDLFESLVGRKDQPTDIHAPNFLDQLRQLPKSIVLKILNDFYILDLKLYFTIIVRMIYHKFRNNKNVNTLMMKLLFGKFKKEREVVATSNTSSSALESPSSSARLLDHVIQPPTSSPQQFVDQEPRSNSLDVQIETPNDSQVLHSNVYTIATLFKNFSLNIEQDFVNREQSKHKHYYQMIIWLHHLDTFNFMFGNIDINYLEWKVPYPSIFDQIGTMGRDPFQSEHSLNGQLIVGGAKSNRKFLIRSDEHYEHINRTRITSLIQDTLHQEREEEKKLPVMRSDLLFFIYLRCIKRCDIKINTGSEFSFDYMTNNMLGTNVLYLDNISLEGSYSSEIASDIFNHLQSRDGMKFLKMENYGVPCDVLNSVMLPVLSSLSKLHMTIFNSSNLKSGLDQISNLKHLSDLKLIISLNKNFPSPNTCDVLMDQLTLDSSSLDNQRFKSLKRFHLEKDSSLLISEKPLVKLFTILKSVGKLEKLSLVKLPYSLSLHECLVGTGNHRFKVLHTLEIIEPTCLETNLDFSNLTSLVSLTLRCYPIVTTDSSLKSSSSVNLQCKLSQNQLDSLDLKGIHMARDVTIGIASKNNIDQNEPQFLTSIMNHAFPSPLTNQDDAPLLTCVETLNLSTTRIVKSDYLRHHVFNRSGFHNLKVLNLLHCHKHETSIAPELVEQLGKSCPHLITLKWSNFKKKKCFAHLFSYYKHQLKNLTLRHCEFDCLWLAYLFLMTSIKKVSIQTDEPFPDGFIQSIAPLFPTTTQSSTASDYSEVNDIYSKYTVYTVFRDCTSLEYLKIETPKFVDSQLMKDLFAKKSKYLTQLKFVVKDKEQMDVYHELIKELQNGKYK</sequence>
<gene>
    <name evidence="1" type="ORF">C9374_006757</name>
</gene>
<evidence type="ECO:0000313" key="1">
    <source>
        <dbReference type="EMBL" id="KAG2379640.1"/>
    </source>
</evidence>
<evidence type="ECO:0000313" key="2">
    <source>
        <dbReference type="Proteomes" id="UP000816034"/>
    </source>
</evidence>
<dbReference type="RefSeq" id="XP_044546902.1">
    <property type="nucleotide sequence ID" value="XM_044696652.1"/>
</dbReference>
<accession>A0AA88GMP7</accession>
<dbReference type="AlphaFoldDB" id="A0AA88GMP7"/>
<name>A0AA88GMP7_NAELO</name>
<dbReference type="EMBL" id="PYSW02000028">
    <property type="protein sequence ID" value="KAG2379640.1"/>
    <property type="molecule type" value="Genomic_DNA"/>
</dbReference>
<dbReference type="Proteomes" id="UP000816034">
    <property type="component" value="Unassembled WGS sequence"/>
</dbReference>
<dbReference type="GeneID" id="68099211"/>
<protein>
    <submittedName>
        <fullName evidence="1">Uncharacterized protein</fullName>
    </submittedName>
</protein>
<organism evidence="1 2">
    <name type="scientific">Naegleria lovaniensis</name>
    <name type="common">Amoeba</name>
    <dbReference type="NCBI Taxonomy" id="51637"/>
    <lineage>
        <taxon>Eukaryota</taxon>
        <taxon>Discoba</taxon>
        <taxon>Heterolobosea</taxon>
        <taxon>Tetramitia</taxon>
        <taxon>Eutetramitia</taxon>
        <taxon>Vahlkampfiidae</taxon>
        <taxon>Naegleria</taxon>
    </lineage>
</organism>
<proteinExistence type="predicted"/>